<dbReference type="Proteomes" id="UP001595859">
    <property type="component" value="Unassembled WGS sequence"/>
</dbReference>
<dbReference type="Pfam" id="PF00912">
    <property type="entry name" value="Transgly"/>
    <property type="match status" value="1"/>
</dbReference>
<dbReference type="InterPro" id="IPR001264">
    <property type="entry name" value="Glyco_trans_51"/>
</dbReference>
<dbReference type="Gene3D" id="1.10.3810.10">
    <property type="entry name" value="Biosynthetic peptidoglycan transglycosylase-like"/>
    <property type="match status" value="1"/>
</dbReference>
<evidence type="ECO:0000313" key="14">
    <source>
        <dbReference type="Proteomes" id="UP001595859"/>
    </source>
</evidence>
<dbReference type="SUPFAM" id="SSF56601">
    <property type="entry name" value="beta-lactamase/transpeptidase-like"/>
    <property type="match status" value="1"/>
</dbReference>
<keyword evidence="2" id="KW-0645">Protease</keyword>
<keyword evidence="10" id="KW-1133">Transmembrane helix</keyword>
<evidence type="ECO:0000256" key="9">
    <source>
        <dbReference type="SAM" id="MobiDB-lite"/>
    </source>
</evidence>
<dbReference type="InterPro" id="IPR012338">
    <property type="entry name" value="Beta-lactam/transpept-like"/>
</dbReference>
<comment type="catalytic activity">
    <reaction evidence="8">
        <text>[GlcNAc-(1-&gt;4)-Mur2Ac(oyl-L-Ala-gamma-D-Glu-L-Lys-D-Ala-D-Ala)](n)-di-trans,octa-cis-undecaprenyl diphosphate + beta-D-GlcNAc-(1-&gt;4)-Mur2Ac(oyl-L-Ala-gamma-D-Glu-L-Lys-D-Ala-D-Ala)-di-trans,octa-cis-undecaprenyl diphosphate = [GlcNAc-(1-&gt;4)-Mur2Ac(oyl-L-Ala-gamma-D-Glu-L-Lys-D-Ala-D-Ala)](n+1)-di-trans,octa-cis-undecaprenyl diphosphate + di-trans,octa-cis-undecaprenyl diphosphate + H(+)</text>
        <dbReference type="Rhea" id="RHEA:23708"/>
        <dbReference type="Rhea" id="RHEA-COMP:9602"/>
        <dbReference type="Rhea" id="RHEA-COMP:9603"/>
        <dbReference type="ChEBI" id="CHEBI:15378"/>
        <dbReference type="ChEBI" id="CHEBI:58405"/>
        <dbReference type="ChEBI" id="CHEBI:60033"/>
        <dbReference type="ChEBI" id="CHEBI:78435"/>
        <dbReference type="EC" id="2.4.99.28"/>
    </reaction>
</comment>
<feature type="compositionally biased region" description="Basic and acidic residues" evidence="9">
    <location>
        <begin position="93"/>
        <end position="106"/>
    </location>
</feature>
<dbReference type="InterPro" id="IPR036950">
    <property type="entry name" value="PBP_transglycosylase"/>
</dbReference>
<feature type="compositionally biased region" description="Low complexity" evidence="9">
    <location>
        <begin position="132"/>
        <end position="146"/>
    </location>
</feature>
<feature type="domain" description="Penicillin-binding protein transpeptidase" evidence="11">
    <location>
        <begin position="575"/>
        <end position="835"/>
    </location>
</feature>
<feature type="domain" description="Glycosyl transferase family 51" evidence="12">
    <location>
        <begin position="309"/>
        <end position="480"/>
    </location>
</feature>
<dbReference type="PANTHER" id="PTHR32282">
    <property type="entry name" value="BINDING PROTEIN TRANSPEPTIDASE, PUTATIVE-RELATED"/>
    <property type="match status" value="1"/>
</dbReference>
<evidence type="ECO:0000256" key="5">
    <source>
        <dbReference type="ARBA" id="ARBA00022801"/>
    </source>
</evidence>
<feature type="compositionally biased region" description="Basic and acidic residues" evidence="9">
    <location>
        <begin position="22"/>
        <end position="37"/>
    </location>
</feature>
<feature type="compositionally biased region" description="Low complexity" evidence="9">
    <location>
        <begin position="155"/>
        <end position="180"/>
    </location>
</feature>
<keyword evidence="6" id="KW-0511">Multifunctional enzyme</keyword>
<evidence type="ECO:0000256" key="4">
    <source>
        <dbReference type="ARBA" id="ARBA00022679"/>
    </source>
</evidence>
<dbReference type="InterPro" id="IPR023346">
    <property type="entry name" value="Lysozyme-like_dom_sf"/>
</dbReference>
<dbReference type="EMBL" id="JBHSIS010000006">
    <property type="protein sequence ID" value="MFC4854942.1"/>
    <property type="molecule type" value="Genomic_DNA"/>
</dbReference>
<name>A0ABV9S3A1_9PSEU</name>
<evidence type="ECO:0000256" key="7">
    <source>
        <dbReference type="ARBA" id="ARBA00034000"/>
    </source>
</evidence>
<keyword evidence="1" id="KW-0121">Carboxypeptidase</keyword>
<keyword evidence="3" id="KW-0328">Glycosyltransferase</keyword>
<keyword evidence="4" id="KW-0808">Transferase</keyword>
<evidence type="ECO:0000256" key="6">
    <source>
        <dbReference type="ARBA" id="ARBA00023268"/>
    </source>
</evidence>
<evidence type="ECO:0000259" key="11">
    <source>
        <dbReference type="Pfam" id="PF00905"/>
    </source>
</evidence>
<keyword evidence="10" id="KW-0812">Transmembrane</keyword>
<comment type="catalytic activity">
    <reaction evidence="7">
        <text>Preferential cleavage: (Ac)2-L-Lys-D-Ala-|-D-Ala. Also transpeptidation of peptidyl-alanyl moieties that are N-acyl substituents of D-alanine.</text>
        <dbReference type="EC" id="3.4.16.4"/>
    </reaction>
</comment>
<accession>A0ABV9S3A1</accession>
<organism evidence="13 14">
    <name type="scientific">Actinophytocola glycyrrhizae</name>
    <dbReference type="NCBI Taxonomy" id="2044873"/>
    <lineage>
        <taxon>Bacteria</taxon>
        <taxon>Bacillati</taxon>
        <taxon>Actinomycetota</taxon>
        <taxon>Actinomycetes</taxon>
        <taxon>Pseudonocardiales</taxon>
        <taxon>Pseudonocardiaceae</taxon>
    </lineage>
</organism>
<feature type="region of interest" description="Disordered" evidence="9">
    <location>
        <begin position="883"/>
        <end position="962"/>
    </location>
</feature>
<keyword evidence="14" id="KW-1185">Reference proteome</keyword>
<feature type="compositionally biased region" description="Low complexity" evidence="9">
    <location>
        <begin position="919"/>
        <end position="930"/>
    </location>
</feature>
<evidence type="ECO:0000313" key="13">
    <source>
        <dbReference type="EMBL" id="MFC4854942.1"/>
    </source>
</evidence>
<dbReference type="InterPro" id="IPR050396">
    <property type="entry name" value="Glycosyltr_51/Transpeptidase"/>
</dbReference>
<dbReference type="SUPFAM" id="SSF53955">
    <property type="entry name" value="Lysozyme-like"/>
    <property type="match status" value="1"/>
</dbReference>
<reference evidence="14" key="1">
    <citation type="journal article" date="2019" name="Int. J. Syst. Evol. Microbiol.">
        <title>The Global Catalogue of Microorganisms (GCM) 10K type strain sequencing project: providing services to taxonomists for standard genome sequencing and annotation.</title>
        <authorList>
            <consortium name="The Broad Institute Genomics Platform"/>
            <consortium name="The Broad Institute Genome Sequencing Center for Infectious Disease"/>
            <person name="Wu L."/>
            <person name="Ma J."/>
        </authorList>
    </citation>
    <scope>NUCLEOTIDE SEQUENCE [LARGE SCALE GENOMIC DNA]</scope>
    <source>
        <strain evidence="14">ZS-22-S1</strain>
    </source>
</reference>
<feature type="compositionally biased region" description="Basic and acidic residues" evidence="9">
    <location>
        <begin position="70"/>
        <end position="85"/>
    </location>
</feature>
<feature type="region of interest" description="Disordered" evidence="9">
    <location>
        <begin position="1"/>
        <end position="246"/>
    </location>
</feature>
<feature type="compositionally biased region" description="Acidic residues" evidence="9">
    <location>
        <begin position="931"/>
        <end position="946"/>
    </location>
</feature>
<feature type="compositionally biased region" description="Acidic residues" evidence="9">
    <location>
        <begin position="222"/>
        <end position="241"/>
    </location>
</feature>
<evidence type="ECO:0000256" key="10">
    <source>
        <dbReference type="SAM" id="Phobius"/>
    </source>
</evidence>
<evidence type="ECO:0000259" key="12">
    <source>
        <dbReference type="Pfam" id="PF00912"/>
    </source>
</evidence>
<feature type="compositionally biased region" description="Pro residues" evidence="9">
    <location>
        <begin position="181"/>
        <end position="190"/>
    </location>
</feature>
<evidence type="ECO:0000256" key="2">
    <source>
        <dbReference type="ARBA" id="ARBA00022670"/>
    </source>
</evidence>
<feature type="compositionally biased region" description="Basic and acidic residues" evidence="9">
    <location>
        <begin position="900"/>
        <end position="913"/>
    </location>
</feature>
<sequence length="962" mass="103538">MNDHRNHRYRESGPAWPTGDDPDPRASGRAGQEESQERTGFWSPLWEDDDEPAGRPANGHGRGGHPNGHGRHEAASNGRPRHEAADSGANGHRWPDADAGDRRWPDAEPPPAAPPRPAPPRPAPRSSGPVWPSGDPGAPGARRPGGPHTPPPGAGFPNGAPGPNGARPPAGPATRVVRPRPAGPPRPGAPAGPEAEGPTELLPPVHRGTGPEPQLLTHREPDYDEDLNDDPDLYYDDEDEDRPLGADDRRRRRKKIWRRVRRTAYVMTALMIIGPIVAFFVAYQVVEVPDARAVADSQGQVVTLNYSQGETLSQIVPATGTRQMVTYEQLPDVVKHAVYAAEDADFETNPGFDITGVLRAGWNQVTAGTGGGSTITQQYIKKATGDDDASYSRKAVEVVKAYKMNNTYTKEQILTSYLNTIYFGRSANGIVAAAEAYYDKELDELTASEAALLAGMIQLPGMDDDMAYMERRWKFVMGQMLDKGWITAEEHKAATFPGDALRPKDEARPDAATGPAAHIQTAVLKEAEAAGYPLETLRRKGYRIQTTIHKGAQATAEAAIQDTLDGEPANLFPGMVVVDPKNGEVLAYYGGKDGNGLDWAKVPQEPGSSFKPFDLVALLEKGKGLGETYDGRTDRILGGRKVRNASGASCGENCTVALAMKKSINTVFYDIALNEVGTKNVAEAARKAGITSPLMPEGGGNPDANISIGGGKTQVSTYEMASAYATFASGGIYHKPHLIKAILGPEGETVWRPDQKTIDGQLAFDAGNPERNRQIARNVTESLLPIPEYSDIGCDDNRPCAGKTGTHQYRDTEDNAKAWMVGYTPQISVAVSLAAEENRKQVPLKDKNGAIIYGSGLPGEIWQAFMNSWLEKADKMTFGKYEPIGKTASEGEKSDDDDRDGDRGNQRSSDKPPSKTKTKTNTPSSPTTESSETETETTTDTSDTDEPGGPPLPTFGRPPGDN</sequence>
<dbReference type="Pfam" id="PF00905">
    <property type="entry name" value="Transpeptidase"/>
    <property type="match status" value="1"/>
</dbReference>
<keyword evidence="5" id="KW-0378">Hydrolase</keyword>
<keyword evidence="10" id="KW-0472">Membrane</keyword>
<evidence type="ECO:0000256" key="1">
    <source>
        <dbReference type="ARBA" id="ARBA00022645"/>
    </source>
</evidence>
<evidence type="ECO:0000256" key="8">
    <source>
        <dbReference type="ARBA" id="ARBA00049902"/>
    </source>
</evidence>
<proteinExistence type="predicted"/>
<dbReference type="Gene3D" id="3.40.710.10">
    <property type="entry name" value="DD-peptidase/beta-lactamase superfamily"/>
    <property type="match status" value="1"/>
</dbReference>
<dbReference type="InterPro" id="IPR001460">
    <property type="entry name" value="PCN-bd_Tpept"/>
</dbReference>
<gene>
    <name evidence="13" type="ORF">ACFPCV_15665</name>
</gene>
<comment type="caution">
    <text evidence="13">The sequence shown here is derived from an EMBL/GenBank/DDBJ whole genome shotgun (WGS) entry which is preliminary data.</text>
</comment>
<dbReference type="RefSeq" id="WP_378056856.1">
    <property type="nucleotide sequence ID" value="NZ_JBHSIS010000006.1"/>
</dbReference>
<protein>
    <submittedName>
        <fullName evidence="13">Transglycosylase domain-containing protein</fullName>
    </submittedName>
</protein>
<feature type="transmembrane region" description="Helical" evidence="10">
    <location>
        <begin position="263"/>
        <end position="283"/>
    </location>
</feature>
<dbReference type="PANTHER" id="PTHR32282:SF34">
    <property type="entry name" value="PENICILLIN-BINDING PROTEIN 1A"/>
    <property type="match status" value="1"/>
</dbReference>
<feature type="compositionally biased region" description="Pro residues" evidence="9">
    <location>
        <begin position="107"/>
        <end position="123"/>
    </location>
</feature>
<evidence type="ECO:0000256" key="3">
    <source>
        <dbReference type="ARBA" id="ARBA00022676"/>
    </source>
</evidence>